<keyword evidence="3" id="KW-1185">Reference proteome</keyword>
<feature type="region of interest" description="Disordered" evidence="1">
    <location>
        <begin position="425"/>
        <end position="453"/>
    </location>
</feature>
<dbReference type="Pfam" id="PF13149">
    <property type="entry name" value="Mfa_like_1"/>
    <property type="match status" value="1"/>
</dbReference>
<name>F3QQR8_9BACT</name>
<comment type="caution">
    <text evidence="2">The sequence shown here is derived from an EMBL/GenBank/DDBJ whole genome shotgun (WGS) entry which is preliminary data.</text>
</comment>
<dbReference type="PROSITE" id="PS51257">
    <property type="entry name" value="PROKAR_LIPOPROTEIN"/>
    <property type="match status" value="1"/>
</dbReference>
<dbReference type="STRING" id="762982.HMPREF9442_00511"/>
<gene>
    <name evidence="2" type="ORF">HMPREF9442_00511</name>
</gene>
<dbReference type="Proteomes" id="UP000005546">
    <property type="component" value="Unassembled WGS sequence"/>
</dbReference>
<sequence length="453" mass="49287">MKKLFFASALVAGMGVWSGCSNDDVVATGGNVPGSANDGLVPVELAVAGPSVSVEKRGIGSVGDFGERGNWWNGEKLRVLMMERSANGDGDGWNYSQWFYQDAEEDEKVTIVNSANDEVQTPKQTKVETDNKLTWTVNDKPRYYPNEGTHDFFAYHLDDANYIYDHTNGYTADSDNSKFIVKDTVITPNSHATQKYVWFKIDGSQDLMTGMAVKKTDADELAASSTGFSAATARAGVIPNIVMKHRLTRFTFQVVGMNDDCSDVSVEKITVKSKTTGKMIVAYDMGGEAVAPTQTLFFEVPTGSVDAQEAALVLKDYNEEESTTKDLVPVTLVKGDGNWGETYQNRGHCLMVAPGEKEYEMVITLKQTFKTDDGSTNPAGTTDIKRPIVIPESAAAAEGTSYNVKVKVYGMAKIEVEATLEAWKEGGDIDVDTNLDGGATEEPEEDVEEPVEP</sequence>
<dbReference type="RefSeq" id="WP_008624864.1">
    <property type="nucleotide sequence ID" value="NZ_GL883819.1"/>
</dbReference>
<evidence type="ECO:0000313" key="3">
    <source>
        <dbReference type="Proteomes" id="UP000005546"/>
    </source>
</evidence>
<dbReference type="OrthoDB" id="1071606at2"/>
<feature type="compositionally biased region" description="Acidic residues" evidence="1">
    <location>
        <begin position="428"/>
        <end position="453"/>
    </location>
</feature>
<evidence type="ECO:0008006" key="4">
    <source>
        <dbReference type="Google" id="ProtNLM"/>
    </source>
</evidence>
<dbReference type="EMBL" id="AFBR01000015">
    <property type="protein sequence ID" value="EGG56872.1"/>
    <property type="molecule type" value="Genomic_DNA"/>
</dbReference>
<evidence type="ECO:0000313" key="2">
    <source>
        <dbReference type="EMBL" id="EGG56872.1"/>
    </source>
</evidence>
<organism evidence="2 3">
    <name type="scientific">Paraprevotella xylaniphila YIT 11841</name>
    <dbReference type="NCBI Taxonomy" id="762982"/>
    <lineage>
        <taxon>Bacteria</taxon>
        <taxon>Pseudomonadati</taxon>
        <taxon>Bacteroidota</taxon>
        <taxon>Bacteroidia</taxon>
        <taxon>Bacteroidales</taxon>
        <taxon>Prevotellaceae</taxon>
        <taxon>Paraprevotella</taxon>
    </lineage>
</organism>
<evidence type="ECO:0000256" key="1">
    <source>
        <dbReference type="SAM" id="MobiDB-lite"/>
    </source>
</evidence>
<dbReference type="HOGENOM" id="CLU_590072_0_0_10"/>
<protein>
    <recommendedName>
        <fullName evidence="4">Fimbrillin family protein</fullName>
    </recommendedName>
</protein>
<dbReference type="InterPro" id="IPR025049">
    <property type="entry name" value="Mfa-like_1"/>
</dbReference>
<dbReference type="AlphaFoldDB" id="F3QQR8"/>
<dbReference type="eggNOG" id="ENOG503423U">
    <property type="taxonomic scope" value="Bacteria"/>
</dbReference>
<proteinExistence type="predicted"/>
<accession>F3QQR8</accession>
<reference evidence="2 3" key="1">
    <citation type="submission" date="2011-02" db="EMBL/GenBank/DDBJ databases">
        <authorList>
            <person name="Weinstock G."/>
            <person name="Sodergren E."/>
            <person name="Clifton S."/>
            <person name="Fulton L."/>
            <person name="Fulton B."/>
            <person name="Courtney L."/>
            <person name="Fronick C."/>
            <person name="Harrison M."/>
            <person name="Strong C."/>
            <person name="Farmer C."/>
            <person name="Delahaunty K."/>
            <person name="Markovic C."/>
            <person name="Hall O."/>
            <person name="Minx P."/>
            <person name="Tomlinson C."/>
            <person name="Mitreva M."/>
            <person name="Hou S."/>
            <person name="Chen J."/>
            <person name="Wollam A."/>
            <person name="Pepin K.H."/>
            <person name="Johnson M."/>
            <person name="Bhonagiri V."/>
            <person name="Zhang X."/>
            <person name="Suruliraj S."/>
            <person name="Warren W."/>
            <person name="Chinwalla A."/>
            <person name="Mardis E.R."/>
            <person name="Wilson R.K."/>
        </authorList>
    </citation>
    <scope>NUCLEOTIDE SEQUENCE [LARGE SCALE GENOMIC DNA]</scope>
    <source>
        <strain evidence="2 3">YIT 11841</strain>
    </source>
</reference>